<organism evidence="2 3">
    <name type="scientific">Streptomyces rochei</name>
    <name type="common">Streptomyces parvullus</name>
    <dbReference type="NCBI Taxonomy" id="1928"/>
    <lineage>
        <taxon>Bacteria</taxon>
        <taxon>Bacillati</taxon>
        <taxon>Actinomycetota</taxon>
        <taxon>Actinomycetes</taxon>
        <taxon>Kitasatosporales</taxon>
        <taxon>Streptomycetaceae</taxon>
        <taxon>Streptomyces</taxon>
        <taxon>Streptomyces rochei group</taxon>
    </lineage>
</organism>
<gene>
    <name evidence="2" type="ORF">ACGU38_24235</name>
</gene>
<proteinExistence type="predicted"/>
<feature type="compositionally biased region" description="Low complexity" evidence="1">
    <location>
        <begin position="29"/>
        <end position="38"/>
    </location>
</feature>
<feature type="compositionally biased region" description="Polar residues" evidence="1">
    <location>
        <begin position="55"/>
        <end position="67"/>
    </location>
</feature>
<feature type="region of interest" description="Disordered" evidence="1">
    <location>
        <begin position="21"/>
        <end position="67"/>
    </location>
</feature>
<name>A0ABW7E8U3_STRRO</name>
<protein>
    <recommendedName>
        <fullName evidence="4">RNA polymerase sigma factor 70 region 4 type 2 domain-containing protein</fullName>
    </recommendedName>
</protein>
<accession>A0ABW7E8U3</accession>
<sequence length="67" mass="7036">MPFSEIGTVLGESADATKMLASRARRKVQAAQQPAGAGRRQREAAKTSWPRPATAGSSNCCGFSTPK</sequence>
<keyword evidence="3" id="KW-1185">Reference proteome</keyword>
<dbReference type="RefSeq" id="WP_338123261.1">
    <property type="nucleotide sequence ID" value="NZ_JAAGMZ010000360.1"/>
</dbReference>
<evidence type="ECO:0000313" key="3">
    <source>
        <dbReference type="Proteomes" id="UP001605990"/>
    </source>
</evidence>
<evidence type="ECO:0008006" key="4">
    <source>
        <dbReference type="Google" id="ProtNLM"/>
    </source>
</evidence>
<evidence type="ECO:0000313" key="2">
    <source>
        <dbReference type="EMBL" id="MFG6298464.1"/>
    </source>
</evidence>
<evidence type="ECO:0000256" key="1">
    <source>
        <dbReference type="SAM" id="MobiDB-lite"/>
    </source>
</evidence>
<dbReference type="Proteomes" id="UP001605990">
    <property type="component" value="Unassembled WGS sequence"/>
</dbReference>
<reference evidence="2 3" key="1">
    <citation type="submission" date="2024-10" db="EMBL/GenBank/DDBJ databases">
        <title>Draft genome assembly of a novel steroid transforming actinomycete isolated from African clawed frog Xenopus laevis.</title>
        <authorList>
            <person name="Bragin E."/>
            <person name="Kollerov V."/>
            <person name="Donova M.V."/>
        </authorList>
    </citation>
    <scope>NUCLEOTIDE SEQUENCE [LARGE SCALE GENOMIC DNA]</scope>
    <source>
        <strain evidence="2 3">MTOC-St3</strain>
    </source>
</reference>
<comment type="caution">
    <text evidence="2">The sequence shown here is derived from an EMBL/GenBank/DDBJ whole genome shotgun (WGS) entry which is preliminary data.</text>
</comment>
<dbReference type="EMBL" id="JBIENY010000350">
    <property type="protein sequence ID" value="MFG6298464.1"/>
    <property type="molecule type" value="Genomic_DNA"/>
</dbReference>